<dbReference type="SUPFAM" id="SSF53756">
    <property type="entry name" value="UDP-Glycosyltransferase/glycogen phosphorylase"/>
    <property type="match status" value="1"/>
</dbReference>
<dbReference type="EC" id="2.4.-.-" evidence="5"/>
<keyword evidence="6" id="KW-1185">Reference proteome</keyword>
<reference evidence="6" key="1">
    <citation type="submission" date="2023-07" db="EMBL/GenBank/DDBJ databases">
        <title>30 novel species of actinomycetes from the DSMZ collection.</title>
        <authorList>
            <person name="Nouioui I."/>
        </authorList>
    </citation>
    <scope>NUCLEOTIDE SEQUENCE [LARGE SCALE GENOMIC DNA]</scope>
    <source>
        <strain evidence="6">DSM 41979</strain>
    </source>
</reference>
<keyword evidence="1 5" id="KW-0328">Glycosyltransferase</keyword>
<dbReference type="EMBL" id="JAVRET010000002">
    <property type="protein sequence ID" value="MDT0407725.1"/>
    <property type="molecule type" value="Genomic_DNA"/>
</dbReference>
<name>A0ABU2QTR3_9ACTN</name>
<dbReference type="Pfam" id="PF00534">
    <property type="entry name" value="Glycos_transf_1"/>
    <property type="match status" value="1"/>
</dbReference>
<dbReference type="PANTHER" id="PTHR45947">
    <property type="entry name" value="SULFOQUINOVOSYL TRANSFERASE SQD2"/>
    <property type="match status" value="1"/>
</dbReference>
<evidence type="ECO:0000256" key="1">
    <source>
        <dbReference type="ARBA" id="ARBA00022676"/>
    </source>
</evidence>
<dbReference type="InterPro" id="IPR028098">
    <property type="entry name" value="Glyco_trans_4-like_N"/>
</dbReference>
<comment type="caution">
    <text evidence="5">The sequence shown here is derived from an EMBL/GenBank/DDBJ whole genome shotgun (WGS) entry which is preliminary data.</text>
</comment>
<evidence type="ECO:0000313" key="6">
    <source>
        <dbReference type="Proteomes" id="UP001183610"/>
    </source>
</evidence>
<dbReference type="Proteomes" id="UP001183610">
    <property type="component" value="Unassembled WGS sequence"/>
</dbReference>
<dbReference type="RefSeq" id="WP_010276622.1">
    <property type="nucleotide sequence ID" value="NZ_JAVRET010000002.1"/>
</dbReference>
<dbReference type="Pfam" id="PF13439">
    <property type="entry name" value="Glyco_transf_4"/>
    <property type="match status" value="1"/>
</dbReference>
<protein>
    <submittedName>
        <fullName evidence="5">Glycosyltransferase</fullName>
        <ecNumber evidence="5">2.4.-.-</ecNumber>
    </submittedName>
</protein>
<dbReference type="InterPro" id="IPR001296">
    <property type="entry name" value="Glyco_trans_1"/>
</dbReference>
<dbReference type="GO" id="GO:0016757">
    <property type="term" value="F:glycosyltransferase activity"/>
    <property type="evidence" value="ECO:0007669"/>
    <property type="project" value="UniProtKB-KW"/>
</dbReference>
<dbReference type="Gene3D" id="3.40.50.2000">
    <property type="entry name" value="Glycogen Phosphorylase B"/>
    <property type="match status" value="2"/>
</dbReference>
<evidence type="ECO:0000259" key="3">
    <source>
        <dbReference type="Pfam" id="PF00534"/>
    </source>
</evidence>
<evidence type="ECO:0000313" key="5">
    <source>
        <dbReference type="EMBL" id="MDT0407725.1"/>
    </source>
</evidence>
<sequence>MRPLTPAARRLAMVSEHASPLAALGGADAGGQNVYVARLAEQLARDGHEVTVYTRRDDPALPPVVTTGAGVRVAHVDAGPAASVPKDELLPHIPAFAARLHHDFLRRPPDLVHTHFWMSGLAAVAATRTLGVPVVHTYHALGTVKRRHQGAADTSPAPRVAIETTVGRLAHRLLATCADEVRELRAMGLPADRIAVVPCGVDTEHFAPRPAGTGRPGRPPTLLAVGRLVPRKGFDRAIRALRELPEVRLLIAGGPPADRLGAEPEAVRLRKIAAECGVTDRVTLLGGVRHAEMPALLSRADLVLSLPLYEPFGIVPIEAMACGTPVVATAVGGQLDTVLDGVTGAHVPATAAHTGPGGDPYLVRALRELLADPVRLPRLGAAGRRRALGTYTWDRVAAGVHEVYESALHQPTPVPEAAR</sequence>
<evidence type="ECO:0000256" key="2">
    <source>
        <dbReference type="ARBA" id="ARBA00022679"/>
    </source>
</evidence>
<gene>
    <name evidence="5" type="ORF">RM698_01495</name>
</gene>
<proteinExistence type="predicted"/>
<dbReference type="PANTHER" id="PTHR45947:SF3">
    <property type="entry name" value="SULFOQUINOVOSYL TRANSFERASE SQD2"/>
    <property type="match status" value="1"/>
</dbReference>
<evidence type="ECO:0000259" key="4">
    <source>
        <dbReference type="Pfam" id="PF13439"/>
    </source>
</evidence>
<organism evidence="5 6">
    <name type="scientific">Streptomyces evansiae</name>
    <dbReference type="NCBI Taxonomy" id="3075535"/>
    <lineage>
        <taxon>Bacteria</taxon>
        <taxon>Bacillati</taxon>
        <taxon>Actinomycetota</taxon>
        <taxon>Actinomycetes</taxon>
        <taxon>Kitasatosporales</taxon>
        <taxon>Streptomycetaceae</taxon>
        <taxon>Streptomyces</taxon>
    </lineage>
</organism>
<accession>A0ABU2QTR3</accession>
<dbReference type="InterPro" id="IPR050194">
    <property type="entry name" value="Glycosyltransferase_grp1"/>
</dbReference>
<feature type="domain" description="Glycosyltransferase subfamily 4-like N-terminal" evidence="4">
    <location>
        <begin position="30"/>
        <end position="204"/>
    </location>
</feature>
<keyword evidence="2 5" id="KW-0808">Transferase</keyword>
<feature type="domain" description="Glycosyl transferase family 1" evidence="3">
    <location>
        <begin position="213"/>
        <end position="384"/>
    </location>
</feature>